<keyword evidence="7" id="KW-0812">Transmembrane</keyword>
<keyword evidence="5" id="KW-0539">Nucleus</keyword>
<feature type="compositionally biased region" description="Basic residues" evidence="6">
    <location>
        <begin position="651"/>
        <end position="660"/>
    </location>
</feature>
<evidence type="ECO:0000256" key="2">
    <source>
        <dbReference type="ARBA" id="ARBA00022723"/>
    </source>
</evidence>
<dbReference type="Pfam" id="PF04046">
    <property type="entry name" value="PSP"/>
    <property type="match status" value="1"/>
</dbReference>
<keyword evidence="7" id="KW-1133">Transmembrane helix</keyword>
<name>A0A7R8W721_9CRUS</name>
<evidence type="ECO:0000313" key="8">
    <source>
        <dbReference type="EMBL" id="CAD7226139.1"/>
    </source>
</evidence>
<keyword evidence="4" id="KW-0862">Zinc</keyword>
<evidence type="ECO:0000256" key="7">
    <source>
        <dbReference type="SAM" id="Phobius"/>
    </source>
</evidence>
<dbReference type="PANTHER" id="PTHR13316">
    <property type="entry name" value="ZINC FINGER, CCHC DOMAIN CONTAINING 8"/>
    <property type="match status" value="1"/>
</dbReference>
<sequence>MPTPRSLISFVVVLVCIVLTGLLLDFLLVRYRTMKRIEESQQFMSMLDDAERDLAGLVEQHGKSKGLIQLLDKLIETERVTSVRENVIADSMALFSNSDEFRRCPFDLEHYVPGRNYYSHVQACRLKNPDSPLIECPFRGDHFSLPEEMRSHIRYRCEVSAQYLMMPTFFIEAHDYEKMPAYDEDSLNKHVRFESDVFSFANFTEKYFRGSSADNLSQLTGYGWVLLTHKTFVDLKRVLGKMDSFLIRVPLDSETGYPVGFPQLKVDAPVTKTMQIKNQEIQRTSEDYMSWSMRFDCFLKALSSFMGKSSRKRSRAEEPVKTPDASKTQPTKTADDDEEAAYESPLSMIKTSASQEATVEGSKRRKKGEESSEQPRKKSKSSGGDIFVIDTGKGGQDGTAPIYRQGDDEDNEEGNEQKSDKKKPSMGVAVGCFNCGEDHNMTRCPHPKDPQAIMMNRAMFMQRQRARYHLSAECKASVVPGVISSRLRSALQIRSSEVPEFVYRMRLWGYPPGWLEEAKEEHSGITLYDAEGEEVSNAHANKNNEYDFNKIIEFPGFNVEMPGGERDEHNRYGVPPLSDHNLKRNWTNFIKKSDAALPKRSAPPRTSNIVITLDEEDSDSDIQEVDMGKQEVKADEEEGEIGSSDDDKKKKSERKQKKEKSKPPSTVEETPPKSPSAPPVVDVSGEDKEKEPPVTPSVSKVKDVSLGTPILPSVSPYNRLPDYDKFSQGITEHIPFENLPDSTGTYQKISGIIMKVRQKMKQIH</sequence>
<dbReference type="OrthoDB" id="8026949at2759"/>
<comment type="subcellular location">
    <subcellularLocation>
        <location evidence="1">Nucleus</location>
    </subcellularLocation>
</comment>
<evidence type="ECO:0000256" key="4">
    <source>
        <dbReference type="ARBA" id="ARBA00022833"/>
    </source>
</evidence>
<gene>
    <name evidence="8" type="ORF">CTOB1V02_LOCUS4064</name>
</gene>
<feature type="region of interest" description="Disordered" evidence="6">
    <location>
        <begin position="309"/>
        <end position="427"/>
    </location>
</feature>
<evidence type="ECO:0000256" key="6">
    <source>
        <dbReference type="SAM" id="MobiDB-lite"/>
    </source>
</evidence>
<keyword evidence="7" id="KW-0472">Membrane</keyword>
<organism evidence="8">
    <name type="scientific">Cyprideis torosa</name>
    <dbReference type="NCBI Taxonomy" id="163714"/>
    <lineage>
        <taxon>Eukaryota</taxon>
        <taxon>Metazoa</taxon>
        <taxon>Ecdysozoa</taxon>
        <taxon>Arthropoda</taxon>
        <taxon>Crustacea</taxon>
        <taxon>Oligostraca</taxon>
        <taxon>Ostracoda</taxon>
        <taxon>Podocopa</taxon>
        <taxon>Podocopida</taxon>
        <taxon>Cytherocopina</taxon>
        <taxon>Cytheroidea</taxon>
        <taxon>Cytherideidae</taxon>
        <taxon>Cyprideis</taxon>
    </lineage>
</organism>
<feature type="compositionally biased region" description="Acidic residues" evidence="6">
    <location>
        <begin position="613"/>
        <end position="624"/>
    </location>
</feature>
<dbReference type="InterPro" id="IPR052115">
    <property type="entry name" value="NEXT_complex_subunit_ZCCHC8"/>
</dbReference>
<dbReference type="GO" id="GO:0008270">
    <property type="term" value="F:zinc ion binding"/>
    <property type="evidence" value="ECO:0007669"/>
    <property type="project" value="UniProtKB-KW"/>
</dbReference>
<proteinExistence type="predicted"/>
<reference evidence="8" key="1">
    <citation type="submission" date="2020-11" db="EMBL/GenBank/DDBJ databases">
        <authorList>
            <person name="Tran Van P."/>
        </authorList>
    </citation>
    <scope>NUCLEOTIDE SEQUENCE</scope>
</reference>
<dbReference type="SMART" id="SM00581">
    <property type="entry name" value="PSP"/>
    <property type="match status" value="1"/>
</dbReference>
<keyword evidence="3" id="KW-0863">Zinc-finger</keyword>
<dbReference type="GO" id="GO:0003723">
    <property type="term" value="F:RNA binding"/>
    <property type="evidence" value="ECO:0007669"/>
    <property type="project" value="TreeGrafter"/>
</dbReference>
<feature type="compositionally biased region" description="Basic and acidic residues" evidence="6">
    <location>
        <begin position="367"/>
        <end position="376"/>
    </location>
</feature>
<evidence type="ECO:0000256" key="3">
    <source>
        <dbReference type="ARBA" id="ARBA00022771"/>
    </source>
</evidence>
<evidence type="ECO:0000256" key="1">
    <source>
        <dbReference type="ARBA" id="ARBA00004123"/>
    </source>
</evidence>
<dbReference type="PANTHER" id="PTHR13316:SF0">
    <property type="entry name" value="ZINC FINGER CCHC DOMAIN-CONTAINING PROTEIN 8"/>
    <property type="match status" value="1"/>
</dbReference>
<protein>
    <submittedName>
        <fullName evidence="8">Uncharacterized protein</fullName>
    </submittedName>
</protein>
<accession>A0A7R8W721</accession>
<feature type="compositionally biased region" description="Acidic residues" evidence="6">
    <location>
        <begin position="634"/>
        <end position="644"/>
    </location>
</feature>
<feature type="region of interest" description="Disordered" evidence="6">
    <location>
        <begin position="596"/>
        <end position="701"/>
    </location>
</feature>
<keyword evidence="2" id="KW-0479">Metal-binding</keyword>
<dbReference type="AlphaFoldDB" id="A0A7R8W721"/>
<dbReference type="InterPro" id="IPR006568">
    <property type="entry name" value="PSP_pro-rich"/>
</dbReference>
<evidence type="ECO:0000256" key="5">
    <source>
        <dbReference type="ARBA" id="ARBA00023242"/>
    </source>
</evidence>
<dbReference type="GO" id="GO:0071013">
    <property type="term" value="C:catalytic step 2 spliceosome"/>
    <property type="evidence" value="ECO:0007669"/>
    <property type="project" value="TreeGrafter"/>
</dbReference>
<feature type="transmembrane region" description="Helical" evidence="7">
    <location>
        <begin position="6"/>
        <end position="28"/>
    </location>
</feature>
<dbReference type="EMBL" id="OB660757">
    <property type="protein sequence ID" value="CAD7226139.1"/>
    <property type="molecule type" value="Genomic_DNA"/>
</dbReference>